<reference evidence="1" key="1">
    <citation type="submission" date="2020-02" db="EMBL/GenBank/DDBJ databases">
        <authorList>
            <person name="Palmer J.M."/>
        </authorList>
    </citation>
    <scope>NUCLEOTIDE SEQUENCE</scope>
    <source>
        <strain evidence="1">EPUS1.4</strain>
        <tissue evidence="1">Thallus</tissue>
    </source>
</reference>
<evidence type="ECO:0000313" key="1">
    <source>
        <dbReference type="EMBL" id="KAF7505696.1"/>
    </source>
</evidence>
<protein>
    <submittedName>
        <fullName evidence="1">Uncharacterized protein</fullName>
    </submittedName>
</protein>
<proteinExistence type="predicted"/>
<dbReference type="Proteomes" id="UP000606974">
    <property type="component" value="Unassembled WGS sequence"/>
</dbReference>
<organism evidence="1 2">
    <name type="scientific">Endocarpon pusillum</name>
    <dbReference type="NCBI Taxonomy" id="364733"/>
    <lineage>
        <taxon>Eukaryota</taxon>
        <taxon>Fungi</taxon>
        <taxon>Dikarya</taxon>
        <taxon>Ascomycota</taxon>
        <taxon>Pezizomycotina</taxon>
        <taxon>Eurotiomycetes</taxon>
        <taxon>Chaetothyriomycetidae</taxon>
        <taxon>Verrucariales</taxon>
        <taxon>Verrucariaceae</taxon>
        <taxon>Endocarpon</taxon>
    </lineage>
</organism>
<dbReference type="AlphaFoldDB" id="A0A8H7AEL7"/>
<comment type="caution">
    <text evidence="1">The sequence shown here is derived from an EMBL/GenBank/DDBJ whole genome shotgun (WGS) entry which is preliminary data.</text>
</comment>
<dbReference type="EMBL" id="JAACFV010000103">
    <property type="protein sequence ID" value="KAF7505696.1"/>
    <property type="molecule type" value="Genomic_DNA"/>
</dbReference>
<accession>A0A8H7AEL7</accession>
<gene>
    <name evidence="1" type="ORF">GJ744_000545</name>
</gene>
<keyword evidence="2" id="KW-1185">Reference proteome</keyword>
<sequence length="60" mass="7074">MTFGEGKPLFLLDDFYGMRPDTLNATRRDFWGYAPYWAGADDVYRKGIVQQQDEEWHQGL</sequence>
<name>A0A8H7AEL7_9EURO</name>
<evidence type="ECO:0000313" key="2">
    <source>
        <dbReference type="Proteomes" id="UP000606974"/>
    </source>
</evidence>